<organism evidence="1 2">
    <name type="scientific">Malus baccata</name>
    <name type="common">Siberian crab apple</name>
    <name type="synonym">Pyrus baccata</name>
    <dbReference type="NCBI Taxonomy" id="106549"/>
    <lineage>
        <taxon>Eukaryota</taxon>
        <taxon>Viridiplantae</taxon>
        <taxon>Streptophyta</taxon>
        <taxon>Embryophyta</taxon>
        <taxon>Tracheophyta</taxon>
        <taxon>Spermatophyta</taxon>
        <taxon>Magnoliopsida</taxon>
        <taxon>eudicotyledons</taxon>
        <taxon>Gunneridae</taxon>
        <taxon>Pentapetalae</taxon>
        <taxon>rosids</taxon>
        <taxon>fabids</taxon>
        <taxon>Rosales</taxon>
        <taxon>Rosaceae</taxon>
        <taxon>Amygdaloideae</taxon>
        <taxon>Maleae</taxon>
        <taxon>Malus</taxon>
    </lineage>
</organism>
<dbReference type="AlphaFoldDB" id="A0A540KTD9"/>
<protein>
    <submittedName>
        <fullName evidence="1">Uncharacterized protein</fullName>
    </submittedName>
</protein>
<dbReference type="Proteomes" id="UP000315295">
    <property type="component" value="Unassembled WGS sequence"/>
</dbReference>
<dbReference type="EMBL" id="VIEB01000959">
    <property type="protein sequence ID" value="TQD77495.1"/>
    <property type="molecule type" value="Genomic_DNA"/>
</dbReference>
<accession>A0A540KTD9</accession>
<gene>
    <name evidence="1" type="ORF">C1H46_036976</name>
</gene>
<name>A0A540KTD9_MALBA</name>
<evidence type="ECO:0000313" key="2">
    <source>
        <dbReference type="Proteomes" id="UP000315295"/>
    </source>
</evidence>
<evidence type="ECO:0000313" key="1">
    <source>
        <dbReference type="EMBL" id="TQD77495.1"/>
    </source>
</evidence>
<reference evidence="1 2" key="1">
    <citation type="journal article" date="2019" name="G3 (Bethesda)">
        <title>Sequencing of a Wild Apple (Malus baccata) Genome Unravels the Differences Between Cultivated and Wild Apple Species Regarding Disease Resistance and Cold Tolerance.</title>
        <authorList>
            <person name="Chen X."/>
        </authorList>
    </citation>
    <scope>NUCLEOTIDE SEQUENCE [LARGE SCALE GENOMIC DNA]</scope>
    <source>
        <strain evidence="2">cv. Shandingzi</strain>
        <tissue evidence="1">Leaves</tissue>
    </source>
</reference>
<proteinExistence type="predicted"/>
<sequence length="60" mass="6913">MASSFSKQRLRWILSTPDAVERLMALTRDGHGFWTGLVLFLKKNDEMQKKKKKKGYGRAG</sequence>
<comment type="caution">
    <text evidence="1">The sequence shown here is derived from an EMBL/GenBank/DDBJ whole genome shotgun (WGS) entry which is preliminary data.</text>
</comment>
<keyword evidence="2" id="KW-1185">Reference proteome</keyword>